<dbReference type="Pfam" id="PF13456">
    <property type="entry name" value="RVT_3"/>
    <property type="match status" value="1"/>
</dbReference>
<dbReference type="GO" id="GO:0004523">
    <property type="term" value="F:RNA-DNA hybrid ribonuclease activity"/>
    <property type="evidence" value="ECO:0007669"/>
    <property type="project" value="InterPro"/>
</dbReference>
<comment type="caution">
    <text evidence="2">The sequence shown here is derived from an EMBL/GenBank/DDBJ whole genome shotgun (WGS) entry which is preliminary data.</text>
</comment>
<sequence>MGFGMTLQTSNGELLLTLARPWNRIHQSLLMEAHALHYALSWCRSHSIYLDCITSDCKVLVDYICNNDTHNLHFNKFVYEIQSNKLAKKALGLYQEAL</sequence>
<reference evidence="2 3" key="1">
    <citation type="journal article" date="2020" name="bioRxiv">
        <title>Sequence and annotation of 42 cannabis genomes reveals extensive copy number variation in cannabinoid synthesis and pathogen resistance genes.</title>
        <authorList>
            <person name="Mckernan K.J."/>
            <person name="Helbert Y."/>
            <person name="Kane L.T."/>
            <person name="Ebling H."/>
            <person name="Zhang L."/>
            <person name="Liu B."/>
            <person name="Eaton Z."/>
            <person name="Mclaughlin S."/>
            <person name="Kingan S."/>
            <person name="Baybayan P."/>
            <person name="Concepcion G."/>
            <person name="Jordan M."/>
            <person name="Riva A."/>
            <person name="Barbazuk W."/>
            <person name="Harkins T."/>
        </authorList>
    </citation>
    <scope>NUCLEOTIDE SEQUENCE [LARGE SCALE GENOMIC DNA]</scope>
    <source>
        <strain evidence="3">cv. Jamaican Lion 4</strain>
        <tissue evidence="2">Leaf</tissue>
    </source>
</reference>
<dbReference type="GO" id="GO:0003676">
    <property type="term" value="F:nucleic acid binding"/>
    <property type="evidence" value="ECO:0007669"/>
    <property type="project" value="InterPro"/>
</dbReference>
<proteinExistence type="predicted"/>
<dbReference type="EMBL" id="JAATIP010000003">
    <property type="protein sequence ID" value="KAF4396270.1"/>
    <property type="molecule type" value="Genomic_DNA"/>
</dbReference>
<protein>
    <recommendedName>
        <fullName evidence="1">RNase H type-1 domain-containing protein</fullName>
    </recommendedName>
</protein>
<dbReference type="Proteomes" id="UP000525078">
    <property type="component" value="Unassembled WGS sequence"/>
</dbReference>
<gene>
    <name evidence="2" type="ORF">F8388_019816</name>
</gene>
<feature type="domain" description="RNase H type-1" evidence="1">
    <location>
        <begin position="2"/>
        <end position="83"/>
    </location>
</feature>
<evidence type="ECO:0000259" key="1">
    <source>
        <dbReference type="Pfam" id="PF13456"/>
    </source>
</evidence>
<accession>A0A7J6HPL4</accession>
<dbReference type="InterPro" id="IPR002156">
    <property type="entry name" value="RNaseH_domain"/>
</dbReference>
<name>A0A7J6HPL4_CANSA</name>
<dbReference type="AlphaFoldDB" id="A0A7J6HPL4"/>
<organism evidence="2 3">
    <name type="scientific">Cannabis sativa</name>
    <name type="common">Hemp</name>
    <name type="synonym">Marijuana</name>
    <dbReference type="NCBI Taxonomy" id="3483"/>
    <lineage>
        <taxon>Eukaryota</taxon>
        <taxon>Viridiplantae</taxon>
        <taxon>Streptophyta</taxon>
        <taxon>Embryophyta</taxon>
        <taxon>Tracheophyta</taxon>
        <taxon>Spermatophyta</taxon>
        <taxon>Magnoliopsida</taxon>
        <taxon>eudicotyledons</taxon>
        <taxon>Gunneridae</taxon>
        <taxon>Pentapetalae</taxon>
        <taxon>rosids</taxon>
        <taxon>fabids</taxon>
        <taxon>Rosales</taxon>
        <taxon>Cannabaceae</taxon>
        <taxon>Cannabis</taxon>
    </lineage>
</organism>
<evidence type="ECO:0000313" key="3">
    <source>
        <dbReference type="Proteomes" id="UP000525078"/>
    </source>
</evidence>
<evidence type="ECO:0000313" key="2">
    <source>
        <dbReference type="EMBL" id="KAF4396270.1"/>
    </source>
</evidence>